<reference evidence="3 4" key="1">
    <citation type="submission" date="2014-07" db="EMBL/GenBank/DDBJ databases">
        <title>Genome Sequence of Rhodococcus opacus Strain R7, a Biodegrader of Mono- and Polycyclic Aromatic Hydrocarbons.</title>
        <authorList>
            <person name="Di Gennaro P."/>
            <person name="Zampolli J."/>
            <person name="Presti I."/>
            <person name="Cappelletti M."/>
            <person name="D'Ursi P."/>
            <person name="Orro A."/>
            <person name="Mezzelani A."/>
            <person name="Milanesi L."/>
        </authorList>
    </citation>
    <scope>NUCLEOTIDE SEQUENCE [LARGE SCALE GENOMIC DNA]</scope>
    <source>
        <strain evidence="3 4">R7</strain>
        <plasmid evidence="3">pPDG4</plasmid>
    </source>
</reference>
<dbReference type="AlphaFoldDB" id="A0A076F171"/>
<dbReference type="Proteomes" id="UP000028488">
    <property type="component" value="Plasmid pPDG4"/>
</dbReference>
<organism evidence="3 4">
    <name type="scientific">Rhodococcus opacus</name>
    <name type="common">Nocardia opaca</name>
    <dbReference type="NCBI Taxonomy" id="37919"/>
    <lineage>
        <taxon>Bacteria</taxon>
        <taxon>Bacillati</taxon>
        <taxon>Actinomycetota</taxon>
        <taxon>Actinomycetes</taxon>
        <taxon>Mycobacteriales</taxon>
        <taxon>Nocardiaceae</taxon>
        <taxon>Rhodococcus</taxon>
    </lineage>
</organism>
<geneLocation type="plasmid" evidence="3 4">
    <name>pPDG4</name>
</geneLocation>
<name>A0A076F171_RHOOP</name>
<protein>
    <recommendedName>
        <fullName evidence="5">Insoluble domain protein</fullName>
    </recommendedName>
</protein>
<proteinExistence type="predicted"/>
<sequence length="411" mass="40833">MSNQIPAGNRAARRAGGRHRRANATHAATALAVATAALASGIALSPSAVAAPIQGGVTGGSNQEGVTGADTMGGTTTSTPAPEAEPAYVPEAPAEPEYWVAPPAAYQDIEWRALANYDYENDSYTAPDDYYVAPVQVQELHLPTAVAPTAPIIAPRDTLRIGEMHIKQPNWITDEDKDRTNNTFAVVESGVSTAWRSMGVETDRADRIAAAQVGVGAAGATVGALTAGATAATAGALVGGTIGGIAGMTAGTVFLPGIGWVPVGVIGTAAGAGIGAAAAGIPAAAAGALVGGGIAVAAVTPLAAGDKGEPREVEVPDIDQEAVTAQTETVLTDWENSGPIGQAAASAVQDTVESAPAIDQQARDFASAQPGGQQAIEQVNNTLNSFFNDATPGLAGNLLANAVGGGVAHGN</sequence>
<evidence type="ECO:0000256" key="2">
    <source>
        <dbReference type="SAM" id="SignalP"/>
    </source>
</evidence>
<feature type="chain" id="PRO_5001711823" description="Insoluble domain protein" evidence="2">
    <location>
        <begin position="51"/>
        <end position="411"/>
    </location>
</feature>
<dbReference type="RefSeq" id="WP_128644152.1">
    <property type="nucleotide sequence ID" value="NZ_CP008951.1"/>
</dbReference>
<feature type="region of interest" description="Disordered" evidence="1">
    <location>
        <begin position="55"/>
        <end position="86"/>
    </location>
</feature>
<feature type="signal peptide" evidence="2">
    <location>
        <begin position="1"/>
        <end position="50"/>
    </location>
</feature>
<evidence type="ECO:0000256" key="1">
    <source>
        <dbReference type="SAM" id="MobiDB-lite"/>
    </source>
</evidence>
<accession>A0A076F171</accession>
<keyword evidence="3" id="KW-0614">Plasmid</keyword>
<dbReference type="EMBL" id="CP008951">
    <property type="protein sequence ID" value="AII11363.1"/>
    <property type="molecule type" value="Genomic_DNA"/>
</dbReference>
<evidence type="ECO:0000313" key="4">
    <source>
        <dbReference type="Proteomes" id="UP000028488"/>
    </source>
</evidence>
<evidence type="ECO:0008006" key="5">
    <source>
        <dbReference type="Google" id="ProtNLM"/>
    </source>
</evidence>
<evidence type="ECO:0000313" key="3">
    <source>
        <dbReference type="EMBL" id="AII11363.1"/>
    </source>
</evidence>
<keyword evidence="2" id="KW-0732">Signal</keyword>
<feature type="compositionally biased region" description="Low complexity" evidence="1">
    <location>
        <begin position="75"/>
        <end position="86"/>
    </location>
</feature>
<feature type="compositionally biased region" description="Basic residues" evidence="1">
    <location>
        <begin position="11"/>
        <end position="23"/>
    </location>
</feature>
<feature type="region of interest" description="Disordered" evidence="1">
    <location>
        <begin position="1"/>
        <end position="23"/>
    </location>
</feature>
<gene>
    <name evidence="3" type="ORF">EP51_46025</name>
</gene>